<evidence type="ECO:0000313" key="3">
    <source>
        <dbReference type="EMBL" id="SFB41312.1"/>
    </source>
</evidence>
<dbReference type="PANTHER" id="PTHR11786:SF0">
    <property type="entry name" value="ARYLAMINE N-ACETYLTRANSFERASE 4-RELATED"/>
    <property type="match status" value="1"/>
</dbReference>
<dbReference type="Proteomes" id="UP000243799">
    <property type="component" value="Unassembled WGS sequence"/>
</dbReference>
<protein>
    <submittedName>
        <fullName evidence="3">N-hydroxyarylamine O-acetyltransferase</fullName>
    </submittedName>
</protein>
<dbReference type="OrthoDB" id="7181050at2"/>
<dbReference type="SUPFAM" id="SSF54001">
    <property type="entry name" value="Cysteine proteinases"/>
    <property type="match status" value="1"/>
</dbReference>
<dbReference type="EMBL" id="FOKG01000010">
    <property type="protein sequence ID" value="SFB41312.1"/>
    <property type="molecule type" value="Genomic_DNA"/>
</dbReference>
<comment type="similarity">
    <text evidence="1 2">Belongs to the arylamine N-acetyltransferase family.</text>
</comment>
<organism evidence="3 4">
    <name type="scientific">Amycolatopsis marina</name>
    <dbReference type="NCBI Taxonomy" id="490629"/>
    <lineage>
        <taxon>Bacteria</taxon>
        <taxon>Bacillati</taxon>
        <taxon>Actinomycetota</taxon>
        <taxon>Actinomycetes</taxon>
        <taxon>Pseudonocardiales</taxon>
        <taxon>Pseudonocardiaceae</taxon>
        <taxon>Amycolatopsis</taxon>
    </lineage>
</organism>
<evidence type="ECO:0000256" key="2">
    <source>
        <dbReference type="RuleBase" id="RU003452"/>
    </source>
</evidence>
<evidence type="ECO:0000313" key="4">
    <source>
        <dbReference type="Proteomes" id="UP000243799"/>
    </source>
</evidence>
<dbReference type="InterPro" id="IPR001447">
    <property type="entry name" value="Arylamine_N-AcTrfase"/>
</dbReference>
<dbReference type="Pfam" id="PF00797">
    <property type="entry name" value="Acetyltransf_2"/>
    <property type="match status" value="1"/>
</dbReference>
<proteinExistence type="inferred from homology"/>
<dbReference type="Gene3D" id="3.30.2140.10">
    <property type="entry name" value="Arylamine N-acetyltransferase"/>
    <property type="match status" value="1"/>
</dbReference>
<dbReference type="PRINTS" id="PR01543">
    <property type="entry name" value="ANATRNSFRASE"/>
</dbReference>
<keyword evidence="3" id="KW-0808">Transferase</keyword>
<sequence>MNATTQHSETASDEWGVDELDLDAYLDRIGQSRSEPSAAALTALHEAHVRTIPFENIDPLLGTSPTLELTAISAKLVQRDRGGYCYEHGLLFAAALERLGYRVTRLAARVNPDKPGPKTHLNLVVRADGADHLVDVGFGAGVLRPMQLRDGVVVDQGGWKHRLTRDGRYWRLEKQTADGWSALHAFDDTPQHQIDYEVFNHYVATHPRSPFTGQLVVMRLDDGISRKLLGNRLITEYADGRTEESRVPPEQLAATLRELDIVLDPAELDALLQLYPDPAESH</sequence>
<evidence type="ECO:0000256" key="1">
    <source>
        <dbReference type="ARBA" id="ARBA00006547"/>
    </source>
</evidence>
<keyword evidence="4" id="KW-1185">Reference proteome</keyword>
<dbReference type="STRING" id="490629.SAMN05216266_110159"/>
<dbReference type="AlphaFoldDB" id="A0A1I1AUU1"/>
<dbReference type="Gene3D" id="2.40.128.150">
    <property type="entry name" value="Cysteine proteinases"/>
    <property type="match status" value="1"/>
</dbReference>
<dbReference type="GO" id="GO:0016407">
    <property type="term" value="F:acetyltransferase activity"/>
    <property type="evidence" value="ECO:0007669"/>
    <property type="project" value="InterPro"/>
</dbReference>
<name>A0A1I1AUU1_9PSEU</name>
<gene>
    <name evidence="3" type="ORF">SAMN05216266_110159</name>
</gene>
<dbReference type="RefSeq" id="WP_091674422.1">
    <property type="nucleotide sequence ID" value="NZ_FOKG01000010.1"/>
</dbReference>
<dbReference type="InterPro" id="IPR038765">
    <property type="entry name" value="Papain-like_cys_pep_sf"/>
</dbReference>
<reference evidence="4" key="1">
    <citation type="submission" date="2016-10" db="EMBL/GenBank/DDBJ databases">
        <authorList>
            <person name="Varghese N."/>
            <person name="Submissions S."/>
        </authorList>
    </citation>
    <scope>NUCLEOTIDE SEQUENCE [LARGE SCALE GENOMIC DNA]</scope>
    <source>
        <strain evidence="4">CGMCC 4.3568</strain>
    </source>
</reference>
<dbReference type="PANTHER" id="PTHR11786">
    <property type="entry name" value="N-HYDROXYARYLAMINE O-ACETYLTRANSFERASE"/>
    <property type="match status" value="1"/>
</dbReference>
<accession>A0A1I1AUU1</accession>